<dbReference type="PANTHER" id="PTHR35526">
    <property type="entry name" value="ANTI-SIGMA-F FACTOR RSBW-RELATED"/>
    <property type="match status" value="1"/>
</dbReference>
<feature type="region of interest" description="Disordered" evidence="2">
    <location>
        <begin position="1"/>
        <end position="40"/>
    </location>
</feature>
<evidence type="ECO:0000256" key="2">
    <source>
        <dbReference type="SAM" id="MobiDB-lite"/>
    </source>
</evidence>
<name>A0ABP6LGD0_9ACTN</name>
<comment type="caution">
    <text evidence="4">The sequence shown here is derived from an EMBL/GenBank/DDBJ whole genome shotgun (WGS) entry which is preliminary data.</text>
</comment>
<dbReference type="EMBL" id="BAAAWD010000029">
    <property type="protein sequence ID" value="GAA3038760.1"/>
    <property type="molecule type" value="Genomic_DNA"/>
</dbReference>
<evidence type="ECO:0000313" key="4">
    <source>
        <dbReference type="EMBL" id="GAA3038760.1"/>
    </source>
</evidence>
<accession>A0ABP6LGD0</accession>
<keyword evidence="1" id="KW-0808">Transferase</keyword>
<dbReference type="InterPro" id="IPR050267">
    <property type="entry name" value="Anti-sigma-factor_SerPK"/>
</dbReference>
<feature type="domain" description="Histidine kinase/HSP90-like ATPase" evidence="3">
    <location>
        <begin position="98"/>
        <end position="207"/>
    </location>
</feature>
<sequence length="216" mass="22828">MSGPLRVADTLDASPVAPAPSAPPAPAVEATTPTGTSGIAGAPGIVHVFGTSCARDDADGATSSEPCPQAVSPVSIGRPSTDPHPGRPVVRERWHLFAPDSSSVPRARHMTRDCLEGWGLHEHSQVAELLVSELVTNALRHSRGAIRLALYFTDGMLRGEVEDADPSLPRVCQARDEDERGRGMYLLELLSCCWGSARTATGKTVWFELTASPAQG</sequence>
<evidence type="ECO:0000256" key="1">
    <source>
        <dbReference type="ARBA" id="ARBA00022527"/>
    </source>
</evidence>
<dbReference type="Proteomes" id="UP001499930">
    <property type="component" value="Unassembled WGS sequence"/>
</dbReference>
<feature type="region of interest" description="Disordered" evidence="2">
    <location>
        <begin position="57"/>
        <end position="88"/>
    </location>
</feature>
<feature type="compositionally biased region" description="Pro residues" evidence="2">
    <location>
        <begin position="17"/>
        <end position="26"/>
    </location>
</feature>
<keyword evidence="1" id="KW-0723">Serine/threonine-protein kinase</keyword>
<gene>
    <name evidence="4" type="ORF">GCM10017559_78560</name>
</gene>
<dbReference type="CDD" id="cd16936">
    <property type="entry name" value="HATPase_RsbW-like"/>
    <property type="match status" value="1"/>
</dbReference>
<evidence type="ECO:0000313" key="5">
    <source>
        <dbReference type="Proteomes" id="UP001499930"/>
    </source>
</evidence>
<dbReference type="Gene3D" id="3.30.565.10">
    <property type="entry name" value="Histidine kinase-like ATPase, C-terminal domain"/>
    <property type="match status" value="1"/>
</dbReference>
<reference evidence="5" key="1">
    <citation type="journal article" date="2019" name="Int. J. Syst. Evol. Microbiol.">
        <title>The Global Catalogue of Microorganisms (GCM) 10K type strain sequencing project: providing services to taxonomists for standard genome sequencing and annotation.</title>
        <authorList>
            <consortium name="The Broad Institute Genomics Platform"/>
            <consortium name="The Broad Institute Genome Sequencing Center for Infectious Disease"/>
            <person name="Wu L."/>
            <person name="Ma J."/>
        </authorList>
    </citation>
    <scope>NUCLEOTIDE SEQUENCE [LARGE SCALE GENOMIC DNA]</scope>
    <source>
        <strain evidence="5">JCM 3106</strain>
    </source>
</reference>
<evidence type="ECO:0000259" key="3">
    <source>
        <dbReference type="Pfam" id="PF13581"/>
    </source>
</evidence>
<keyword evidence="5" id="KW-1185">Reference proteome</keyword>
<dbReference type="InterPro" id="IPR036890">
    <property type="entry name" value="HATPase_C_sf"/>
</dbReference>
<dbReference type="Pfam" id="PF13581">
    <property type="entry name" value="HATPase_c_2"/>
    <property type="match status" value="1"/>
</dbReference>
<organism evidence="4 5">
    <name type="scientific">Streptosporangium longisporum</name>
    <dbReference type="NCBI Taxonomy" id="46187"/>
    <lineage>
        <taxon>Bacteria</taxon>
        <taxon>Bacillati</taxon>
        <taxon>Actinomycetota</taxon>
        <taxon>Actinomycetes</taxon>
        <taxon>Streptosporangiales</taxon>
        <taxon>Streptosporangiaceae</taxon>
        <taxon>Streptosporangium</taxon>
    </lineage>
</organism>
<dbReference type="RefSeq" id="WP_344906658.1">
    <property type="nucleotide sequence ID" value="NZ_BAAAWD010000029.1"/>
</dbReference>
<dbReference type="SUPFAM" id="SSF55874">
    <property type="entry name" value="ATPase domain of HSP90 chaperone/DNA topoisomerase II/histidine kinase"/>
    <property type="match status" value="1"/>
</dbReference>
<proteinExistence type="predicted"/>
<dbReference type="PANTHER" id="PTHR35526:SF3">
    <property type="entry name" value="ANTI-SIGMA-F FACTOR RSBW"/>
    <property type="match status" value="1"/>
</dbReference>
<protein>
    <recommendedName>
        <fullName evidence="3">Histidine kinase/HSP90-like ATPase domain-containing protein</fullName>
    </recommendedName>
</protein>
<dbReference type="InterPro" id="IPR003594">
    <property type="entry name" value="HATPase_dom"/>
</dbReference>
<keyword evidence="1" id="KW-0418">Kinase</keyword>